<keyword evidence="4 5" id="KW-0687">Ribonucleoprotein</keyword>
<keyword evidence="1 5" id="KW-0699">rRNA-binding</keyword>
<dbReference type="RefSeq" id="WP_259135632.1">
    <property type="nucleotide sequence ID" value="NZ_JANUCS010000020.1"/>
</dbReference>
<evidence type="ECO:0000313" key="7">
    <source>
        <dbReference type="EMBL" id="RQD79941.1"/>
    </source>
</evidence>
<comment type="function">
    <text evidence="5">This protein binds to the 23S rRNA, and is important in its secondary structure. It is located near the subunit interface in the base of the L7/L12 stalk, and near the tRNA binding site of the peptidyltransferase center.</text>
</comment>
<dbReference type="InterPro" id="IPR002359">
    <property type="entry name" value="Ribosomal_uL6_CS2"/>
</dbReference>
<organism evidence="7 8">
    <name type="scientific">Methanosalsum natronophilum</name>
    <dbReference type="NCBI Taxonomy" id="768733"/>
    <lineage>
        <taxon>Archaea</taxon>
        <taxon>Methanobacteriati</taxon>
        <taxon>Methanobacteriota</taxon>
        <taxon>Stenosarchaea group</taxon>
        <taxon>Methanomicrobia</taxon>
        <taxon>Methanosarcinales</taxon>
        <taxon>Methanosarcinaceae</taxon>
        <taxon>Methanosalsum</taxon>
    </lineage>
</organism>
<dbReference type="Proteomes" id="UP000284763">
    <property type="component" value="Unassembled WGS sequence"/>
</dbReference>
<dbReference type="AlphaFoldDB" id="A0A424YLS0"/>
<evidence type="ECO:0000313" key="8">
    <source>
        <dbReference type="Proteomes" id="UP000284763"/>
    </source>
</evidence>
<protein>
    <recommendedName>
        <fullName evidence="5">Large ribosomal subunit protein uL6</fullName>
    </recommendedName>
</protein>
<dbReference type="InterPro" id="IPR019907">
    <property type="entry name" value="Ribosomal_uL6_arc"/>
</dbReference>
<feature type="domain" description="Large ribosomal subunit protein uL6 alpha-beta" evidence="6">
    <location>
        <begin position="95"/>
        <end position="169"/>
    </location>
</feature>
<dbReference type="InterPro" id="IPR020040">
    <property type="entry name" value="Ribosomal_uL6_a/b-dom"/>
</dbReference>
<dbReference type="EMBL" id="QZAB01000588">
    <property type="protein sequence ID" value="RQD79941.1"/>
    <property type="molecule type" value="Genomic_DNA"/>
</dbReference>
<gene>
    <name evidence="5" type="primary">rpl6</name>
    <name evidence="7" type="ORF">D5R95_09170</name>
</gene>
<dbReference type="PANTHER" id="PTHR11655:SF16">
    <property type="entry name" value="60S RIBOSOMAL PROTEIN L9"/>
    <property type="match status" value="1"/>
</dbReference>
<dbReference type="NCBIfam" id="NF004037">
    <property type="entry name" value="PRK05518.1"/>
    <property type="match status" value="1"/>
</dbReference>
<feature type="domain" description="Large ribosomal subunit protein uL6 alpha-beta" evidence="6">
    <location>
        <begin position="11"/>
        <end position="83"/>
    </location>
</feature>
<accession>A0A424YLS0</accession>
<dbReference type="InterPro" id="IPR000702">
    <property type="entry name" value="Ribosomal_uL6-like"/>
</dbReference>
<dbReference type="HAMAP" id="MF_01365_A">
    <property type="entry name" value="Ribosomal_uL6_A"/>
    <property type="match status" value="1"/>
</dbReference>
<name>A0A424YLS0_9EURY</name>
<dbReference type="PANTHER" id="PTHR11655">
    <property type="entry name" value="60S/50S RIBOSOMAL PROTEIN L6/L9"/>
    <property type="match status" value="1"/>
</dbReference>
<dbReference type="GO" id="GO:0003735">
    <property type="term" value="F:structural constituent of ribosome"/>
    <property type="evidence" value="ECO:0007669"/>
    <property type="project" value="UniProtKB-UniRule"/>
</dbReference>
<comment type="subunit">
    <text evidence="5">Part of the 50S ribosomal subunit.</text>
</comment>
<reference evidence="7 8" key="1">
    <citation type="submission" date="2018-08" db="EMBL/GenBank/DDBJ databases">
        <title>The metabolism and importance of syntrophic acetate oxidation coupled to methane or sulfide production in haloalkaline environments.</title>
        <authorList>
            <person name="Timmers P.H.A."/>
            <person name="Vavourakis C.D."/>
            <person name="Sorokin D.Y."/>
            <person name="Sinninghe Damste J.S."/>
            <person name="Muyzer G."/>
            <person name="Stams A.J.M."/>
            <person name="Plugge C.M."/>
        </authorList>
    </citation>
    <scope>NUCLEOTIDE SEQUENCE [LARGE SCALE GENOMIC DNA]</scope>
    <source>
        <strain evidence="7">MSAO_Arc3</strain>
    </source>
</reference>
<evidence type="ECO:0000256" key="5">
    <source>
        <dbReference type="HAMAP-Rule" id="MF_01365"/>
    </source>
</evidence>
<dbReference type="FunFam" id="3.90.930.12:FF:000008">
    <property type="entry name" value="50S ribosomal protein L6"/>
    <property type="match status" value="1"/>
</dbReference>
<dbReference type="PIRSF" id="PIRSF002162">
    <property type="entry name" value="Ribosomal_L6"/>
    <property type="match status" value="1"/>
</dbReference>
<evidence type="ECO:0000259" key="6">
    <source>
        <dbReference type="Pfam" id="PF00347"/>
    </source>
</evidence>
<dbReference type="PROSITE" id="PS00700">
    <property type="entry name" value="RIBOSOMAL_L6_2"/>
    <property type="match status" value="1"/>
</dbReference>
<dbReference type="NCBIfam" id="TIGR03653">
    <property type="entry name" value="uL6_arch"/>
    <property type="match status" value="1"/>
</dbReference>
<keyword evidence="3 5" id="KW-0689">Ribosomal protein</keyword>
<sequence>MSLDISKTVDIPDEVTVTFVDNVLKVTGENGSIERHFWYPGISIELSDSEILIDAVSKKKTQKAMIGTIASHMRNMIKGVTEGFEYKMKVVYSHFPMQIKVEKDKLVVNNFLGEKKPRSATIVGSTKVKTTGDELTINGPNIEEVGQTAANIEQLTRIKRFDPRVFQDGIYLTEKRV</sequence>
<proteinExistence type="inferred from homology"/>
<evidence type="ECO:0000256" key="3">
    <source>
        <dbReference type="ARBA" id="ARBA00022980"/>
    </source>
</evidence>
<dbReference type="Gene3D" id="3.90.930.12">
    <property type="entry name" value="Ribosomal protein L6, alpha-beta domain"/>
    <property type="match status" value="2"/>
</dbReference>
<dbReference type="InterPro" id="IPR036789">
    <property type="entry name" value="Ribosomal_uL6-like_a/b-dom_sf"/>
</dbReference>
<comment type="similarity">
    <text evidence="5">Belongs to the universal ribosomal protein uL6 family.</text>
</comment>
<evidence type="ECO:0000256" key="1">
    <source>
        <dbReference type="ARBA" id="ARBA00022730"/>
    </source>
</evidence>
<dbReference type="GO" id="GO:0022625">
    <property type="term" value="C:cytosolic large ribosomal subunit"/>
    <property type="evidence" value="ECO:0007669"/>
    <property type="project" value="UniProtKB-UniRule"/>
</dbReference>
<comment type="caution">
    <text evidence="7">The sequence shown here is derived from an EMBL/GenBank/DDBJ whole genome shotgun (WGS) entry which is preliminary data.</text>
</comment>
<evidence type="ECO:0000256" key="4">
    <source>
        <dbReference type="ARBA" id="ARBA00023274"/>
    </source>
</evidence>
<dbReference type="Pfam" id="PF00347">
    <property type="entry name" value="Ribosomal_L6"/>
    <property type="match status" value="2"/>
</dbReference>
<evidence type="ECO:0000256" key="2">
    <source>
        <dbReference type="ARBA" id="ARBA00022884"/>
    </source>
</evidence>
<dbReference type="SUPFAM" id="SSF56053">
    <property type="entry name" value="Ribosomal protein L6"/>
    <property type="match status" value="2"/>
</dbReference>
<dbReference type="GO" id="GO:0002181">
    <property type="term" value="P:cytoplasmic translation"/>
    <property type="evidence" value="ECO:0007669"/>
    <property type="project" value="TreeGrafter"/>
</dbReference>
<keyword evidence="2 5" id="KW-0694">RNA-binding</keyword>
<dbReference type="GO" id="GO:0019843">
    <property type="term" value="F:rRNA binding"/>
    <property type="evidence" value="ECO:0007669"/>
    <property type="project" value="UniProtKB-UniRule"/>
</dbReference>